<dbReference type="EMBL" id="NBAG03000344">
    <property type="protein sequence ID" value="PNI38081.1"/>
    <property type="molecule type" value="Genomic_DNA"/>
</dbReference>
<proteinExistence type="predicted"/>
<evidence type="ECO:0000256" key="1">
    <source>
        <dbReference type="SAM" id="MobiDB-lite"/>
    </source>
</evidence>
<evidence type="ECO:0000313" key="2">
    <source>
        <dbReference type="EMBL" id="PNI38081.1"/>
    </source>
</evidence>
<feature type="compositionally biased region" description="Polar residues" evidence="1">
    <location>
        <begin position="14"/>
        <end position="29"/>
    </location>
</feature>
<name>A0A2J8KSU6_PANTR</name>
<organism evidence="2 3">
    <name type="scientific">Pan troglodytes</name>
    <name type="common">Chimpanzee</name>
    <dbReference type="NCBI Taxonomy" id="9598"/>
    <lineage>
        <taxon>Eukaryota</taxon>
        <taxon>Metazoa</taxon>
        <taxon>Chordata</taxon>
        <taxon>Craniata</taxon>
        <taxon>Vertebrata</taxon>
        <taxon>Euteleostomi</taxon>
        <taxon>Mammalia</taxon>
        <taxon>Eutheria</taxon>
        <taxon>Euarchontoglires</taxon>
        <taxon>Primates</taxon>
        <taxon>Haplorrhini</taxon>
        <taxon>Catarrhini</taxon>
        <taxon>Hominidae</taxon>
        <taxon>Pan</taxon>
    </lineage>
</organism>
<sequence length="112" mass="12491">KLREDAKIPACEESLSQTPPRVTGTSPAQDQDHPSEEQEGQGSCREPGVNPCLSRLGRLLQQKMLLACRAPSLRTRVQKEGLSPRRAQKPRSLKLYLEILKVPSLAELHSRL</sequence>
<accession>A0A2J8KSU6</accession>
<evidence type="ECO:0000313" key="3">
    <source>
        <dbReference type="Proteomes" id="UP000236370"/>
    </source>
</evidence>
<comment type="caution">
    <text evidence="2">The sequence shown here is derived from an EMBL/GenBank/DDBJ whole genome shotgun (WGS) entry which is preliminary data.</text>
</comment>
<dbReference type="AlphaFoldDB" id="A0A2J8KSU6"/>
<dbReference type="Proteomes" id="UP000236370">
    <property type="component" value="Unassembled WGS sequence"/>
</dbReference>
<gene>
    <name evidence="2" type="ORF">CK820_G0036525</name>
</gene>
<feature type="non-terminal residue" evidence="2">
    <location>
        <position position="1"/>
    </location>
</feature>
<reference evidence="2 3" key="1">
    <citation type="submission" date="2017-12" db="EMBL/GenBank/DDBJ databases">
        <title>High-resolution comparative analysis of great ape genomes.</title>
        <authorList>
            <person name="Pollen A."/>
            <person name="Hastie A."/>
            <person name="Hormozdiari F."/>
            <person name="Dougherty M."/>
            <person name="Liu R."/>
            <person name="Chaisson M."/>
            <person name="Hoppe E."/>
            <person name="Hill C."/>
            <person name="Pang A."/>
            <person name="Hillier L."/>
            <person name="Baker C."/>
            <person name="Armstrong J."/>
            <person name="Shendure J."/>
            <person name="Paten B."/>
            <person name="Wilson R."/>
            <person name="Chao H."/>
            <person name="Schneider V."/>
            <person name="Ventura M."/>
            <person name="Kronenberg Z."/>
            <person name="Murali S."/>
            <person name="Gordon D."/>
            <person name="Cantsilieris S."/>
            <person name="Munson K."/>
            <person name="Nelson B."/>
            <person name="Raja A."/>
            <person name="Underwood J."/>
            <person name="Diekhans M."/>
            <person name="Fiddes I."/>
            <person name="Haussler D."/>
            <person name="Eichler E."/>
        </authorList>
    </citation>
    <scope>NUCLEOTIDE SEQUENCE [LARGE SCALE GENOMIC DNA]</scope>
    <source>
        <strain evidence="2">Yerkes chimp pedigree #C0471</strain>
    </source>
</reference>
<protein>
    <submittedName>
        <fullName evidence="2">TDRD12 isoform 4</fullName>
    </submittedName>
</protein>
<feature type="region of interest" description="Disordered" evidence="1">
    <location>
        <begin position="1"/>
        <end position="48"/>
    </location>
</feature>